<protein>
    <submittedName>
        <fullName evidence="8">Putative DoxD family protein</fullName>
    </submittedName>
</protein>
<dbReference type="AlphaFoldDB" id="A0A2N8ZIA9"/>
<comment type="similarity">
    <text evidence="2">Belongs to the DoxX family.</text>
</comment>
<dbReference type="PANTHER" id="PTHR33452">
    <property type="entry name" value="OXIDOREDUCTASE CATD-RELATED"/>
    <property type="match status" value="1"/>
</dbReference>
<dbReference type="PANTHER" id="PTHR33452:SF1">
    <property type="entry name" value="INNER MEMBRANE PROTEIN YPHA-RELATED"/>
    <property type="match status" value="1"/>
</dbReference>
<gene>
    <name evidence="8" type="ORF">VTAP4600_B0034</name>
</gene>
<reference evidence="8 9" key="1">
    <citation type="submission" date="2017-10" db="EMBL/GenBank/DDBJ databases">
        <authorList>
            <person name="Banno H."/>
            <person name="Chua N.-H."/>
        </authorList>
    </citation>
    <scope>NUCLEOTIDE SEQUENCE [LARGE SCALE GENOMIC DNA]</scope>
    <source>
        <strain evidence="8">Vibrio tapetis CECT4600</strain>
    </source>
</reference>
<keyword evidence="6 7" id="KW-0472">Membrane</keyword>
<evidence type="ECO:0000256" key="7">
    <source>
        <dbReference type="SAM" id="Phobius"/>
    </source>
</evidence>
<dbReference type="GO" id="GO:0005886">
    <property type="term" value="C:plasma membrane"/>
    <property type="evidence" value="ECO:0007669"/>
    <property type="project" value="UniProtKB-SubCell"/>
</dbReference>
<dbReference type="RefSeq" id="WP_102524063.1">
    <property type="nucleotide sequence ID" value="NZ_LT960612.1"/>
</dbReference>
<dbReference type="OrthoDB" id="5382961at2"/>
<accession>A0A2N8ZIA9</accession>
<dbReference type="EMBL" id="LT960612">
    <property type="protein sequence ID" value="SON51645.1"/>
    <property type="molecule type" value="Genomic_DNA"/>
</dbReference>
<feature type="transmembrane region" description="Helical" evidence="7">
    <location>
        <begin position="7"/>
        <end position="28"/>
    </location>
</feature>
<evidence type="ECO:0000256" key="4">
    <source>
        <dbReference type="ARBA" id="ARBA00022692"/>
    </source>
</evidence>
<dbReference type="KEGG" id="vta:B0034"/>
<keyword evidence="3" id="KW-1003">Cell membrane</keyword>
<keyword evidence="4 7" id="KW-0812">Transmembrane</keyword>
<feature type="transmembrane region" description="Helical" evidence="7">
    <location>
        <begin position="224"/>
        <end position="244"/>
    </location>
</feature>
<feature type="transmembrane region" description="Helical" evidence="7">
    <location>
        <begin position="34"/>
        <end position="55"/>
    </location>
</feature>
<feature type="transmembrane region" description="Helical" evidence="7">
    <location>
        <begin position="62"/>
        <end position="84"/>
    </location>
</feature>
<evidence type="ECO:0000256" key="5">
    <source>
        <dbReference type="ARBA" id="ARBA00022989"/>
    </source>
</evidence>
<dbReference type="Pfam" id="PF07681">
    <property type="entry name" value="DoxX"/>
    <property type="match status" value="1"/>
</dbReference>
<feature type="transmembrane region" description="Helical" evidence="7">
    <location>
        <begin position="250"/>
        <end position="268"/>
    </location>
</feature>
<evidence type="ECO:0000313" key="9">
    <source>
        <dbReference type="Proteomes" id="UP000235828"/>
    </source>
</evidence>
<evidence type="ECO:0000256" key="6">
    <source>
        <dbReference type="ARBA" id="ARBA00023136"/>
    </source>
</evidence>
<evidence type="ECO:0000313" key="8">
    <source>
        <dbReference type="EMBL" id="SON51645.1"/>
    </source>
</evidence>
<keyword evidence="5 7" id="KW-1133">Transmembrane helix</keyword>
<feature type="transmembrane region" description="Helical" evidence="7">
    <location>
        <begin position="191"/>
        <end position="212"/>
    </location>
</feature>
<evidence type="ECO:0000256" key="1">
    <source>
        <dbReference type="ARBA" id="ARBA00004651"/>
    </source>
</evidence>
<keyword evidence="9" id="KW-1185">Reference proteome</keyword>
<dbReference type="Proteomes" id="UP000235828">
    <property type="component" value="Chromosome B"/>
</dbReference>
<organism evidence="8 9">
    <name type="scientific">Vibrio tapetis subsp. tapetis</name>
    <dbReference type="NCBI Taxonomy" id="1671868"/>
    <lineage>
        <taxon>Bacteria</taxon>
        <taxon>Pseudomonadati</taxon>
        <taxon>Pseudomonadota</taxon>
        <taxon>Gammaproteobacteria</taxon>
        <taxon>Vibrionales</taxon>
        <taxon>Vibrionaceae</taxon>
        <taxon>Vibrio</taxon>
    </lineage>
</organism>
<comment type="subcellular location">
    <subcellularLocation>
        <location evidence="1">Cell membrane</location>
        <topology evidence="1">Multi-pass membrane protein</topology>
    </subcellularLocation>
</comment>
<evidence type="ECO:0000256" key="3">
    <source>
        <dbReference type="ARBA" id="ARBA00022475"/>
    </source>
</evidence>
<proteinExistence type="inferred from homology"/>
<dbReference type="InterPro" id="IPR032808">
    <property type="entry name" value="DoxX"/>
</dbReference>
<sequence length="293" mass="32037">MNTFDKSLRLLTIMTAVVTIFFSVHALLEYGLNTWVFISTGAFITVLIVSLVKTYKKGHVEFFGLIGSMLGGLTLGRLFSTMHFEPIDLSTLSSLDPLMVAETGPGIQSIAFTSTLLFALLAIQIIRLPWQKMRLAQSHPIISPNAYEWGMTLVRIYVGMMFVAHFTGHILAGGAPFAVFSDYFGGIGLPFPHAFVVLAGVIELSLAIMLSFGLMTRLAGFVSAIYLFVSVGLGGHYAVGYVWVLPTGGWEFPAMWIFVSGIFVLAGGGKSSADHWLREKYQYNSSKLKTLIA</sequence>
<dbReference type="InterPro" id="IPR051907">
    <property type="entry name" value="DoxX-like_oxidoreductase"/>
</dbReference>
<name>A0A2N8ZIA9_9VIBR</name>
<evidence type="ECO:0000256" key="2">
    <source>
        <dbReference type="ARBA" id="ARBA00006679"/>
    </source>
</evidence>
<feature type="transmembrane region" description="Helical" evidence="7">
    <location>
        <begin position="104"/>
        <end position="126"/>
    </location>
</feature>
<feature type="transmembrane region" description="Helical" evidence="7">
    <location>
        <begin position="156"/>
        <end position="179"/>
    </location>
</feature>